<dbReference type="CDD" id="cd03801">
    <property type="entry name" value="GT4_PimA-like"/>
    <property type="match status" value="1"/>
</dbReference>
<dbReference type="Proteomes" id="UP000283522">
    <property type="component" value="Unassembled WGS sequence"/>
</dbReference>
<evidence type="ECO:0000313" key="2">
    <source>
        <dbReference type="EMBL" id="RIW12241.1"/>
    </source>
</evidence>
<evidence type="ECO:0000313" key="3">
    <source>
        <dbReference type="Proteomes" id="UP000283522"/>
    </source>
</evidence>
<dbReference type="GO" id="GO:0016757">
    <property type="term" value="F:glycosyltransferase activity"/>
    <property type="evidence" value="ECO:0007669"/>
    <property type="project" value="InterPro"/>
</dbReference>
<dbReference type="Pfam" id="PF00534">
    <property type="entry name" value="Glycos_transf_1"/>
    <property type="match status" value="1"/>
</dbReference>
<accession>A0A418PLY2</accession>
<comment type="caution">
    <text evidence="2">The sequence shown here is derived from an EMBL/GenBank/DDBJ whole genome shotgun (WGS) entry which is preliminary data.</text>
</comment>
<gene>
    <name evidence="2" type="ORF">D0X99_19355</name>
</gene>
<keyword evidence="2" id="KW-0808">Transferase</keyword>
<name>A0A418PLY2_9BACT</name>
<evidence type="ECO:0000259" key="1">
    <source>
        <dbReference type="Pfam" id="PF00534"/>
    </source>
</evidence>
<sequence>MKNKIRVLLSNLPLPFDQVGSWTFEFNYLLKQAPLFDYVLSPNPIQSDVFRYCKKRKWFKGAKLFKNKLLFSWIFRDYIRELVLIAKEGKPLQLLVVDDQALLYALAKFKPQLPDNSELIYYHHGHSIELSPMVMYRTDKVFFLTRLGYRESVICNNQFTPEVEIVGNGVSSEIFYPLSTEEKIRKRKLEGFGSSEILITWMANSRPVKGIHLFEKMIPALIELDPRIKIIIIGNAHHLKWKSDRLIQKGRLNPPQVAEILQVSDFYFFTSLWKEGFGLSLVEAIKCGNFIVSSRNGGIADVVGGYERVRFIEDPNIIASWITEFGNIISSDSWRDLDEKTRNSLFDFFSLKSWEDRIRNGLK</sequence>
<protein>
    <submittedName>
        <fullName evidence="2">Glycosyltransferase</fullName>
    </submittedName>
</protein>
<dbReference type="EMBL" id="QXML01000015">
    <property type="protein sequence ID" value="RIW12241.1"/>
    <property type="molecule type" value="Genomic_DNA"/>
</dbReference>
<dbReference type="PANTHER" id="PTHR45871:SF1">
    <property type="entry name" value="PHOSPHATIDYLINOSITOL N-ACETYLGLUCOSAMINYLTRANSFERASE SUBUNIT A"/>
    <property type="match status" value="1"/>
</dbReference>
<proteinExistence type="predicted"/>
<dbReference type="OrthoDB" id="9801573at2"/>
<feature type="domain" description="Glycosyl transferase family 1" evidence="1">
    <location>
        <begin position="186"/>
        <end position="319"/>
    </location>
</feature>
<dbReference type="Gene3D" id="3.40.50.2000">
    <property type="entry name" value="Glycogen Phosphorylase B"/>
    <property type="match status" value="1"/>
</dbReference>
<reference evidence="2 3" key="1">
    <citation type="submission" date="2018-09" db="EMBL/GenBank/DDBJ databases">
        <authorList>
            <person name="Wang X."/>
            <person name="Du Z."/>
        </authorList>
    </citation>
    <scope>NUCLEOTIDE SEQUENCE [LARGE SCALE GENOMIC DNA]</scope>
    <source>
        <strain evidence="2 3">N3</strain>
    </source>
</reference>
<dbReference type="SUPFAM" id="SSF53756">
    <property type="entry name" value="UDP-Glycosyltransferase/glycogen phosphorylase"/>
    <property type="match status" value="1"/>
</dbReference>
<organism evidence="2 3">
    <name type="scientific">Algoriphagus lacus</name>
    <dbReference type="NCBI Taxonomy" id="2056311"/>
    <lineage>
        <taxon>Bacteria</taxon>
        <taxon>Pseudomonadati</taxon>
        <taxon>Bacteroidota</taxon>
        <taxon>Cytophagia</taxon>
        <taxon>Cytophagales</taxon>
        <taxon>Cyclobacteriaceae</taxon>
        <taxon>Algoriphagus</taxon>
    </lineage>
</organism>
<keyword evidence="3" id="KW-1185">Reference proteome</keyword>
<dbReference type="InterPro" id="IPR001296">
    <property type="entry name" value="Glyco_trans_1"/>
</dbReference>
<dbReference type="AlphaFoldDB" id="A0A418PLY2"/>
<dbReference type="PANTHER" id="PTHR45871">
    <property type="entry name" value="N-ACETYLGLUCOSAMINYL-PHOSPHATIDYLINOSITOL BIOSYNTHETIC PROTEIN"/>
    <property type="match status" value="1"/>
</dbReference>